<keyword evidence="2" id="KW-1185">Reference proteome</keyword>
<dbReference type="EMBL" id="JANQDX010000019">
    <property type="protein sequence ID" value="KAL0905189.1"/>
    <property type="molecule type" value="Genomic_DNA"/>
</dbReference>
<accession>A0ABD0TZW1</accession>
<protein>
    <submittedName>
        <fullName evidence="1">Uncharacterized protein</fullName>
    </submittedName>
</protein>
<reference evidence="1 2" key="1">
    <citation type="journal article" date="2024" name="Plant Biotechnol. J.">
        <title>Dendrobium thyrsiflorum genome and its molecular insights into genes involved in important horticultural traits.</title>
        <authorList>
            <person name="Chen B."/>
            <person name="Wang J.Y."/>
            <person name="Zheng P.J."/>
            <person name="Li K.L."/>
            <person name="Liang Y.M."/>
            <person name="Chen X.F."/>
            <person name="Zhang C."/>
            <person name="Zhao X."/>
            <person name="He X."/>
            <person name="Zhang G.Q."/>
            <person name="Liu Z.J."/>
            <person name="Xu Q."/>
        </authorList>
    </citation>
    <scope>NUCLEOTIDE SEQUENCE [LARGE SCALE GENOMIC DNA]</scope>
    <source>
        <strain evidence="1">GZMU011</strain>
    </source>
</reference>
<dbReference type="Proteomes" id="UP001552299">
    <property type="component" value="Unassembled WGS sequence"/>
</dbReference>
<dbReference type="AlphaFoldDB" id="A0ABD0TZW1"/>
<sequence>MVIKSSEWVLYCTKEASRGTLKIHTIVHDILQGRRKRTSTVHIGQRDSRFKLIFPVASGKLQHYDHPDQYQQLSSCAIHLRNPEENDPDSWNLPHFSSDKYGNAGDFGEDISRRFWRVLQADRPFLFSLKTAGHFGPSRIQRDFSLPWMANPEYDHGFVYDHQGLADVLQSPFFYVDPEIDETVEEYLDRILFALTTAIEQRHLAVQWKVTQHPPTSSYSGNLLLARNLSVYYLINKKVRYAKRNTHFQMESSCTNHKGHPTKLTVLYAQ</sequence>
<proteinExistence type="predicted"/>
<evidence type="ECO:0000313" key="2">
    <source>
        <dbReference type="Proteomes" id="UP001552299"/>
    </source>
</evidence>
<evidence type="ECO:0000313" key="1">
    <source>
        <dbReference type="EMBL" id="KAL0905189.1"/>
    </source>
</evidence>
<name>A0ABD0TZW1_DENTH</name>
<organism evidence="1 2">
    <name type="scientific">Dendrobium thyrsiflorum</name>
    <name type="common">Pinecone-like raceme dendrobium</name>
    <name type="synonym">Orchid</name>
    <dbReference type="NCBI Taxonomy" id="117978"/>
    <lineage>
        <taxon>Eukaryota</taxon>
        <taxon>Viridiplantae</taxon>
        <taxon>Streptophyta</taxon>
        <taxon>Embryophyta</taxon>
        <taxon>Tracheophyta</taxon>
        <taxon>Spermatophyta</taxon>
        <taxon>Magnoliopsida</taxon>
        <taxon>Liliopsida</taxon>
        <taxon>Asparagales</taxon>
        <taxon>Orchidaceae</taxon>
        <taxon>Epidendroideae</taxon>
        <taxon>Malaxideae</taxon>
        <taxon>Dendrobiinae</taxon>
        <taxon>Dendrobium</taxon>
    </lineage>
</organism>
<gene>
    <name evidence="1" type="ORF">M5K25_027376</name>
</gene>
<comment type="caution">
    <text evidence="1">The sequence shown here is derived from an EMBL/GenBank/DDBJ whole genome shotgun (WGS) entry which is preliminary data.</text>
</comment>